<evidence type="ECO:0000313" key="3">
    <source>
        <dbReference type="Proteomes" id="UP000765509"/>
    </source>
</evidence>
<gene>
    <name evidence="2" type="ORF">O181_132316</name>
</gene>
<feature type="compositionally biased region" description="Basic and acidic residues" evidence="1">
    <location>
        <begin position="58"/>
        <end position="73"/>
    </location>
</feature>
<sequence length="173" mass="19699">MLHNLKPFTISAVTDRAAFESSRRKTEKMILLADKEKQKQTIKYPNDQENQNNQHRNQFKEKGKPFKNENHMKDDSNKRLYFLERIISNLQSKITSSLLNIAPEKTDTKTQASDSDAFLLSEIFLVGKSSTKGIIYLDLGACKTVVNDLSLLLDPGLVNKQINTFSQPGKVMH</sequence>
<dbReference type="EMBL" id="AVOT02149242">
    <property type="protein sequence ID" value="MBW0592601.1"/>
    <property type="molecule type" value="Genomic_DNA"/>
</dbReference>
<evidence type="ECO:0000313" key="2">
    <source>
        <dbReference type="EMBL" id="MBW0592601.1"/>
    </source>
</evidence>
<keyword evidence="3" id="KW-1185">Reference proteome</keyword>
<protein>
    <submittedName>
        <fullName evidence="2">Uncharacterized protein</fullName>
    </submittedName>
</protein>
<name>A0A9Q3L676_9BASI</name>
<comment type="caution">
    <text evidence="2">The sequence shown here is derived from an EMBL/GenBank/DDBJ whole genome shotgun (WGS) entry which is preliminary data.</text>
</comment>
<reference evidence="2" key="1">
    <citation type="submission" date="2021-03" db="EMBL/GenBank/DDBJ databases">
        <title>Draft genome sequence of rust myrtle Austropuccinia psidii MF-1, a brazilian biotype.</title>
        <authorList>
            <person name="Quecine M.C."/>
            <person name="Pachon D.M.R."/>
            <person name="Bonatelli M.L."/>
            <person name="Correr F.H."/>
            <person name="Franceschini L.M."/>
            <person name="Leite T.F."/>
            <person name="Margarido G.R.A."/>
            <person name="Almeida C.A."/>
            <person name="Ferrarezi J.A."/>
            <person name="Labate C.A."/>
        </authorList>
    </citation>
    <scope>NUCLEOTIDE SEQUENCE</scope>
    <source>
        <strain evidence="2">MF-1</strain>
    </source>
</reference>
<dbReference type="Proteomes" id="UP000765509">
    <property type="component" value="Unassembled WGS sequence"/>
</dbReference>
<feature type="region of interest" description="Disordered" evidence="1">
    <location>
        <begin position="37"/>
        <end position="73"/>
    </location>
</feature>
<proteinExistence type="predicted"/>
<dbReference type="AlphaFoldDB" id="A0A9Q3L676"/>
<organism evidence="2 3">
    <name type="scientific">Austropuccinia psidii MF-1</name>
    <dbReference type="NCBI Taxonomy" id="1389203"/>
    <lineage>
        <taxon>Eukaryota</taxon>
        <taxon>Fungi</taxon>
        <taxon>Dikarya</taxon>
        <taxon>Basidiomycota</taxon>
        <taxon>Pucciniomycotina</taxon>
        <taxon>Pucciniomycetes</taxon>
        <taxon>Pucciniales</taxon>
        <taxon>Sphaerophragmiaceae</taxon>
        <taxon>Austropuccinia</taxon>
    </lineage>
</organism>
<evidence type="ECO:0000256" key="1">
    <source>
        <dbReference type="SAM" id="MobiDB-lite"/>
    </source>
</evidence>
<accession>A0A9Q3L676</accession>
<feature type="compositionally biased region" description="Polar residues" evidence="1">
    <location>
        <begin position="41"/>
        <end position="56"/>
    </location>
</feature>